<accession>A0A2W5T1J4</accession>
<dbReference type="InterPro" id="IPR047565">
    <property type="entry name" value="Alpha-macroglob_thiol-ester_cl"/>
</dbReference>
<feature type="region of interest" description="Disordered" evidence="3">
    <location>
        <begin position="53"/>
        <end position="77"/>
    </location>
</feature>
<evidence type="ECO:0000313" key="6">
    <source>
        <dbReference type="EMBL" id="PZR08942.1"/>
    </source>
</evidence>
<dbReference type="Gene3D" id="2.60.40.3710">
    <property type="match status" value="1"/>
</dbReference>
<dbReference type="Pfam" id="PF11974">
    <property type="entry name" value="bMG3"/>
    <property type="match status" value="1"/>
</dbReference>
<evidence type="ECO:0000256" key="2">
    <source>
        <dbReference type="ARBA" id="ARBA00022729"/>
    </source>
</evidence>
<evidence type="ECO:0000259" key="5">
    <source>
        <dbReference type="SMART" id="SM01360"/>
    </source>
</evidence>
<feature type="region of interest" description="Disordered" evidence="3">
    <location>
        <begin position="1903"/>
        <end position="1938"/>
    </location>
</feature>
<feature type="compositionally biased region" description="Acidic residues" evidence="3">
    <location>
        <begin position="1923"/>
        <end position="1938"/>
    </location>
</feature>
<proteinExistence type="inferred from homology"/>
<feature type="domain" description="Alpha-2-macroglobulin bait region" evidence="4">
    <location>
        <begin position="1049"/>
        <end position="1203"/>
    </location>
</feature>
<organism evidence="6 7">
    <name type="scientific">Archangium gephyra</name>
    <dbReference type="NCBI Taxonomy" id="48"/>
    <lineage>
        <taxon>Bacteria</taxon>
        <taxon>Pseudomonadati</taxon>
        <taxon>Myxococcota</taxon>
        <taxon>Myxococcia</taxon>
        <taxon>Myxococcales</taxon>
        <taxon>Cystobacterineae</taxon>
        <taxon>Archangiaceae</taxon>
        <taxon>Archangium</taxon>
    </lineage>
</organism>
<dbReference type="Proteomes" id="UP000249061">
    <property type="component" value="Unassembled WGS sequence"/>
</dbReference>
<dbReference type="Pfam" id="PF17973">
    <property type="entry name" value="bMG10"/>
    <property type="match status" value="1"/>
</dbReference>
<name>A0A2W5T1J4_9BACT</name>
<dbReference type="PANTHER" id="PTHR40094:SF1">
    <property type="entry name" value="UBIQUITIN DOMAIN-CONTAINING PROTEIN"/>
    <property type="match status" value="1"/>
</dbReference>
<evidence type="ECO:0000256" key="3">
    <source>
        <dbReference type="SAM" id="MobiDB-lite"/>
    </source>
</evidence>
<dbReference type="EMBL" id="QFQP01000023">
    <property type="protein sequence ID" value="PZR08942.1"/>
    <property type="molecule type" value="Genomic_DNA"/>
</dbReference>
<dbReference type="GO" id="GO:0004866">
    <property type="term" value="F:endopeptidase inhibitor activity"/>
    <property type="evidence" value="ECO:0007669"/>
    <property type="project" value="InterPro"/>
</dbReference>
<dbReference type="CDD" id="cd02891">
    <property type="entry name" value="A2M_like"/>
    <property type="match status" value="1"/>
</dbReference>
<dbReference type="InterPro" id="IPR051802">
    <property type="entry name" value="YfhM-like"/>
</dbReference>
<dbReference type="InterPro" id="IPR002890">
    <property type="entry name" value="MG2"/>
</dbReference>
<evidence type="ECO:0000313" key="7">
    <source>
        <dbReference type="Proteomes" id="UP000249061"/>
    </source>
</evidence>
<dbReference type="InterPro" id="IPR011625">
    <property type="entry name" value="A2M_N_BRD"/>
</dbReference>
<evidence type="ECO:0000256" key="1">
    <source>
        <dbReference type="ARBA" id="ARBA00010556"/>
    </source>
</evidence>
<dbReference type="InterPro" id="IPR008930">
    <property type="entry name" value="Terpenoid_cyclase/PrenylTrfase"/>
</dbReference>
<reference evidence="6 7" key="1">
    <citation type="submission" date="2017-08" db="EMBL/GenBank/DDBJ databases">
        <title>Infants hospitalized years apart are colonized by the same room-sourced microbial strains.</title>
        <authorList>
            <person name="Brooks B."/>
            <person name="Olm M.R."/>
            <person name="Firek B.A."/>
            <person name="Baker R."/>
            <person name="Thomas B.C."/>
            <person name="Morowitz M.J."/>
            <person name="Banfield J.F."/>
        </authorList>
    </citation>
    <scope>NUCLEOTIDE SEQUENCE [LARGE SCALE GENOMIC DNA]</scope>
    <source>
        <strain evidence="6">S2_003_000_R2_14</strain>
    </source>
</reference>
<dbReference type="InterPro" id="IPR001599">
    <property type="entry name" value="Macroglobln_a2"/>
</dbReference>
<sequence length="2023" mass="220335">MARHDTGTETGARMTLISYNRARSFPYSRGKSMFRRLLPLSLVFVIGCTCGDKDKTPTDPMKGTTDDPSRVLNPLPKAPDLDVDPESLPGAGEDLAVVTARPQGEQEGEVRPAVTFSRPVKSLEMVEDQRAADAKKPFAKIEPDLEGEWRWLGSSTAEFVPSGLVPYSTEFKVTVFKDLVALDGAKLKEDYTFSFTTPRLQLQDVSPARGNRWLKPDANLSLLFNQPVDKADLEKALKLTAGGKPIAVKVIKETSIQDERRAAMEEAKKNGRPYEPLSDGERGYRNQQTRYVIDPAGDLPLDSEISVTIDASLHGKSGALTMNGAESFGFRTYGPMKLESGRFCEGEWRCPYGPLVIYSTNELDLESLKTRIKVSPEVELNWDNSSADAPESEWEMANRRPVARISGKWRPGVQYKIEIAPGTGDVFKQSAAEGLKVTLRTADLAPSLITGGSLGLVEKSEKAPIVPVEVSNLDTLEVSMWKLTVPELAKVLSGSEDNATELGRAADFSETEKLKYARNDARVHPLKLEKIFGAEKVGLALVRVNSQQLEYKPQNGYQQVVQVSDLAAHIKVGPKSSLAWVTRLSDGKPVADAEVSVYDSAGSQTWVGKTNAEGFADIPGATALKLKAPKYEWEYPFALVVAQKDGDVSATANTWSSGIEPYEFGLSQGWEGERPQSSSFVFTDRGIYKPGDEVYLKGVVRYRVLGELRAPAEGSTLTLTVSDSRGEKVKTETVKVTKYGTFSTKVAIPKESPTGYFSASASGNVTGGDVNVSTSFRVEEYRAPQFRVDVESKKDDLVAGEPLEVSVFARYLFGGAMNDVQVKWSSQRTQTSFTAEGEQGFTFGQETWWWDDHQPQDSSGFFASGEGKADAKGALAVKAGVTEAPGEKPYTYTFEAEVTDVNRQSVAGRTGVTVHPASYYVGLRSPSYFLSVGTEYGMEALVLDTQKKRASGKPFTVTVTSRTWKSVKQKDASGSFSTISEPVETEVAKCELKSGNDIVPCKFKPTTAGFYIVRGSVKDEQGRTHSASMGVYATGSDWVAWQRSDTDRLELVTDKQSYDVGDVAKVLIKSPYPEAKAMFTVEREGVLSRRLIDLKGSVVTVDVPITEDMVPNVFAGVLLMHPRSKEGGIETGDDPGRPNARVGLVKLNVEKKSKRLAVAVKTDKTDYQPREKVNVTLDVKDNKGAPANGEVTLFVVDEAVLRLTAYTTPDPIASIFPERALSVRMGEPLLHLVRKRAYGEKGEEQGGGGGDGSGAGFRNDFKTTVLFAPTLEVKDGVASTSFNLPDNLTTFRIMAVVVTQADRFGSGDVSIQVNKPVMALPALPRFARVGDAFEAGVVVHAHGGSAGEVTVTATVEGGAELSGAGEQKVVINEGAPKEVRFGFKGTKPGVAKFRFLVKGGGASDGVEQKIPIELPTELDAVATYGDTTDQRVEGIVPPKDVWEDQGGLTVSMASTSLGGFDRGFQQLIEYPYGCLEQQSSRLVPFIALREIAGQFGVPWPGRDAKKAAANDEVNALINTYLFGTLDVSDKKDPDQVIDATVKSILALQDGNGSFRYWPTSMCSDPWTSAYATMALSRAKDVGFSVPKDRLDRAAEYLTQVVGGNCGGCWSNLYCGDETRVFASYVLARMKKPKSSSYAELYARRGQLSLFSKALLANAMFVGGGDRKQANALLQEILNNAKESPKGITFAEVNSATYATLFNSDTRTTGAVLQALTDISPDHPYVGKMAKYLTGVRQGDGEWRTTQEAAWSLIGLTQVLRTKEKDTPDYTASLIMGTGELMSQAFKGRSMKTEVKTIAMKELLAKSQGAEQKLTFKKEGTGVLYYSALLKYATKTMPTSSIDNGLFVQRWFEPYVGGGQSTKFYAGDLVRIRVRVASNQERHWVAFEVPLPAGLEPVDTSLATTAKLGRSPDEERRDVGYDNEGGEDGYEGEAEEGGEDFDNPWAYRFWSPFNHVEMRDSRVMIFADHLPPGVHVTSFVARATTPGTFIMKPARGELMYEPEVWGRSEGGTFTIELPTSVSQK</sequence>
<dbReference type="Gene3D" id="1.50.10.20">
    <property type="match status" value="1"/>
</dbReference>
<dbReference type="SMART" id="SM01359">
    <property type="entry name" value="A2M_N_2"/>
    <property type="match status" value="1"/>
</dbReference>
<keyword evidence="2" id="KW-0732">Signal</keyword>
<dbReference type="Pfam" id="PF01835">
    <property type="entry name" value="MG2"/>
    <property type="match status" value="1"/>
</dbReference>
<dbReference type="Pfam" id="PF07703">
    <property type="entry name" value="A2M_BRD"/>
    <property type="match status" value="1"/>
</dbReference>
<dbReference type="SUPFAM" id="SSF48239">
    <property type="entry name" value="Terpenoid cyclases/Protein prenyltransferases"/>
    <property type="match status" value="1"/>
</dbReference>
<dbReference type="Gene3D" id="2.60.40.1930">
    <property type="match status" value="1"/>
</dbReference>
<dbReference type="InterPro" id="IPR021868">
    <property type="entry name" value="Alpha_2_Macroglob_MG3"/>
</dbReference>
<dbReference type="InterPro" id="IPR041203">
    <property type="entry name" value="Bact_A2M_MG5"/>
</dbReference>
<dbReference type="SMART" id="SM01419">
    <property type="entry name" value="Thiol-ester_cl"/>
    <property type="match status" value="1"/>
</dbReference>
<feature type="domain" description="Alpha-2-macroglobulin" evidence="5">
    <location>
        <begin position="1264"/>
        <end position="1353"/>
    </location>
</feature>
<protein>
    <submittedName>
        <fullName evidence="6">Alpha-2-macroglobulin</fullName>
    </submittedName>
</protein>
<dbReference type="Pfam" id="PF00207">
    <property type="entry name" value="A2M"/>
    <property type="match status" value="1"/>
</dbReference>
<dbReference type="PANTHER" id="PTHR40094">
    <property type="entry name" value="ALPHA-2-MACROGLOBULIN HOMOLOG"/>
    <property type="match status" value="1"/>
</dbReference>
<gene>
    <name evidence="6" type="ORF">DI536_23960</name>
</gene>
<evidence type="ECO:0000259" key="4">
    <source>
        <dbReference type="SMART" id="SM01359"/>
    </source>
</evidence>
<dbReference type="InterPro" id="IPR041246">
    <property type="entry name" value="Bact_MG10"/>
</dbReference>
<feature type="compositionally biased region" description="Basic and acidic residues" evidence="3">
    <location>
        <begin position="1909"/>
        <end position="1919"/>
    </location>
</feature>
<dbReference type="SMART" id="SM01360">
    <property type="entry name" value="A2M"/>
    <property type="match status" value="1"/>
</dbReference>
<dbReference type="Pfam" id="PF17972">
    <property type="entry name" value="bMG5"/>
    <property type="match status" value="1"/>
</dbReference>
<comment type="caution">
    <text evidence="6">The sequence shown here is derived from an EMBL/GenBank/DDBJ whole genome shotgun (WGS) entry which is preliminary data.</text>
</comment>
<comment type="similarity">
    <text evidence="1">Belongs to the protease inhibitor I39 (alpha-2-macroglobulin) family. Bacterial alpha-2-macroglobulin subfamily.</text>
</comment>